<evidence type="ECO:0000313" key="10">
    <source>
        <dbReference type="Proteomes" id="UP000289437"/>
    </source>
</evidence>
<evidence type="ECO:0000256" key="3">
    <source>
        <dbReference type="ARBA" id="ARBA00023004"/>
    </source>
</evidence>
<keyword evidence="7" id="KW-0812">Transmembrane</keyword>
<proteinExistence type="predicted"/>
<evidence type="ECO:0000256" key="6">
    <source>
        <dbReference type="SAM" id="MobiDB-lite"/>
    </source>
</evidence>
<keyword evidence="3" id="KW-0408">Iron</keyword>
<dbReference type="AlphaFoldDB" id="A0A4V1L575"/>
<keyword evidence="2" id="KW-0479">Metal-binding</keyword>
<name>A0A4V1L575_9BACT</name>
<keyword evidence="7" id="KW-0472">Membrane</keyword>
<feature type="region of interest" description="Disordered" evidence="6">
    <location>
        <begin position="1"/>
        <end position="20"/>
    </location>
</feature>
<keyword evidence="4" id="KW-0411">Iron-sulfur</keyword>
<dbReference type="CDD" id="cd03467">
    <property type="entry name" value="Rieske"/>
    <property type="match status" value="1"/>
</dbReference>
<dbReference type="Proteomes" id="UP000289437">
    <property type="component" value="Unassembled WGS sequence"/>
</dbReference>
<keyword evidence="5" id="KW-1015">Disulfide bond</keyword>
<reference evidence="9 10" key="1">
    <citation type="submission" date="2018-11" db="EMBL/GenBank/DDBJ databases">
        <authorList>
            <person name="Mardanov A.V."/>
            <person name="Ravin N.V."/>
            <person name="Dedysh S.N."/>
        </authorList>
    </citation>
    <scope>NUCLEOTIDE SEQUENCE [LARGE SCALE GENOMIC DNA]</scope>
    <source>
        <strain evidence="9 10">AF10</strain>
    </source>
</reference>
<comment type="caution">
    <text evidence="9">The sequence shown here is derived from an EMBL/GenBank/DDBJ whole genome shotgun (WGS) entry which is preliminary data.</text>
</comment>
<keyword evidence="1" id="KW-0001">2Fe-2S</keyword>
<dbReference type="InterPro" id="IPR017941">
    <property type="entry name" value="Rieske_2Fe-2S"/>
</dbReference>
<evidence type="ECO:0000256" key="7">
    <source>
        <dbReference type="SAM" id="Phobius"/>
    </source>
</evidence>
<dbReference type="PROSITE" id="PS51296">
    <property type="entry name" value="RIESKE"/>
    <property type="match status" value="1"/>
</dbReference>
<feature type="transmembrane region" description="Helical" evidence="7">
    <location>
        <begin position="30"/>
        <end position="55"/>
    </location>
</feature>
<dbReference type="SUPFAM" id="SSF50022">
    <property type="entry name" value="ISP domain"/>
    <property type="match status" value="1"/>
</dbReference>
<dbReference type="Gene3D" id="2.102.10.10">
    <property type="entry name" value="Rieske [2Fe-2S] iron-sulphur domain"/>
    <property type="match status" value="1"/>
</dbReference>
<dbReference type="OrthoDB" id="9802613at2"/>
<dbReference type="GO" id="GO:0051537">
    <property type="term" value="F:2 iron, 2 sulfur cluster binding"/>
    <property type="evidence" value="ECO:0007669"/>
    <property type="project" value="UniProtKB-KW"/>
</dbReference>
<evidence type="ECO:0000259" key="8">
    <source>
        <dbReference type="PROSITE" id="PS51296"/>
    </source>
</evidence>
<keyword evidence="7" id="KW-1133">Transmembrane helix</keyword>
<dbReference type="PANTHER" id="PTHR10134">
    <property type="entry name" value="CYTOCHROME B-C1 COMPLEX SUBUNIT RIESKE, MITOCHONDRIAL"/>
    <property type="match status" value="1"/>
</dbReference>
<evidence type="ECO:0000256" key="2">
    <source>
        <dbReference type="ARBA" id="ARBA00022723"/>
    </source>
</evidence>
<accession>A0A4V1L575</accession>
<evidence type="ECO:0000256" key="4">
    <source>
        <dbReference type="ARBA" id="ARBA00023014"/>
    </source>
</evidence>
<sequence>MSDFLKYPGESSNDSLSPEGKAAAHSRRTFLFKLAVLLNAAVGTVLAIPLVGYLLGPARKDSSAIGAWVNLGVTTAFPVGETRLVDFLSPVTSLGDGETGKVACWVRRISQGKFQVFAINCAHLGCPVRWFAQSKLFMCPCHGGAYYENGDRASGPPERGLFEYQYKLTGDSLMIHAGNMPTLATQASCKDKPKNLDELGKPLIQIEPAAVAEARRSTPWQA</sequence>
<dbReference type="RefSeq" id="WP_128914521.1">
    <property type="nucleotide sequence ID" value="NZ_RDSM01000003.1"/>
</dbReference>
<gene>
    <name evidence="9" type="ORF">GRAN_3888</name>
</gene>
<dbReference type="EMBL" id="RDSM01000003">
    <property type="protein sequence ID" value="RXH54784.1"/>
    <property type="molecule type" value="Genomic_DNA"/>
</dbReference>
<dbReference type="InterPro" id="IPR014349">
    <property type="entry name" value="Rieske_Fe-S_prot"/>
</dbReference>
<dbReference type="Pfam" id="PF00355">
    <property type="entry name" value="Rieske"/>
    <property type="match status" value="1"/>
</dbReference>
<keyword evidence="10" id="KW-1185">Reference proteome</keyword>
<dbReference type="GO" id="GO:0046872">
    <property type="term" value="F:metal ion binding"/>
    <property type="evidence" value="ECO:0007669"/>
    <property type="project" value="UniProtKB-KW"/>
</dbReference>
<dbReference type="InterPro" id="IPR036922">
    <property type="entry name" value="Rieske_2Fe-2S_sf"/>
</dbReference>
<organism evidence="9 10">
    <name type="scientific">Granulicella sibirica</name>
    <dbReference type="NCBI Taxonomy" id="2479048"/>
    <lineage>
        <taxon>Bacteria</taxon>
        <taxon>Pseudomonadati</taxon>
        <taxon>Acidobacteriota</taxon>
        <taxon>Terriglobia</taxon>
        <taxon>Terriglobales</taxon>
        <taxon>Acidobacteriaceae</taxon>
        <taxon>Granulicella</taxon>
    </lineage>
</organism>
<protein>
    <submittedName>
        <fullName evidence="9">Rieske (2Fe-2S) domain-containing protein</fullName>
    </submittedName>
</protein>
<evidence type="ECO:0000256" key="5">
    <source>
        <dbReference type="ARBA" id="ARBA00023157"/>
    </source>
</evidence>
<evidence type="ECO:0000313" key="9">
    <source>
        <dbReference type="EMBL" id="RXH54784.1"/>
    </source>
</evidence>
<feature type="domain" description="Rieske" evidence="8">
    <location>
        <begin position="76"/>
        <end position="175"/>
    </location>
</feature>
<reference evidence="10" key="2">
    <citation type="submission" date="2019-02" db="EMBL/GenBank/DDBJ databases">
        <title>Granulicella sibirica sp. nov., a psychrotolerant acidobacterium isolated from an organic soil layer in forested tundra, West Siberia.</title>
        <authorList>
            <person name="Oshkin I.Y."/>
            <person name="Kulichevskaya I.S."/>
            <person name="Rijpstra W.I.C."/>
            <person name="Sinninghe Damste J.S."/>
            <person name="Rakitin A.L."/>
            <person name="Ravin N.V."/>
            <person name="Dedysh S.N."/>
        </authorList>
    </citation>
    <scope>NUCLEOTIDE SEQUENCE [LARGE SCALE GENOMIC DNA]</scope>
    <source>
        <strain evidence="10">AF10</strain>
    </source>
</reference>
<evidence type="ECO:0000256" key="1">
    <source>
        <dbReference type="ARBA" id="ARBA00022714"/>
    </source>
</evidence>